<dbReference type="InterPro" id="IPR015422">
    <property type="entry name" value="PyrdxlP-dep_Trfase_small"/>
</dbReference>
<evidence type="ECO:0000256" key="1">
    <source>
        <dbReference type="ARBA" id="ARBA00001933"/>
    </source>
</evidence>
<name>A0A4S2F012_9ACTN</name>
<sequence length="448" mass="48605">MRTAFLAPRSKGHTGFSDHATRDARVSRQGEIVAAGDRDQGAAAMASEMSFVAERNVLDGELAEMIAAGDAQKPVDTIDLAIGDPDLATDQRIIDAAFADASCGFTHYASPYGDSELLAAIRRVWQEDYDVEVARDEVMVTASATHAMYLLLDTVVDPGDEVVLFSPYFTPYKAQVEHAGGVPVVIECDPDAGFRLSAQALEAAVTSRTKAVIVNTPNNPTGVCLSLEELQGLVDVCRAHHMLLIADEIYTSFSFMRPFAPALWCEGAQEVCATIRSFSKNYCMSGWRLGYVIAPADVIEAMRCINESQVYTAPTLSQRAAIRALELRQDIRERVHEIYGDRLRFGMRRACQLPGVSVPTTQGSLYLFLDVRGTGMDGAQFCSLMKDEAHVLMLSGASFGAAGTGFVRLALRVDIPQLGQAFDRMERVLAAHSAAPVVMFNESQSVSA</sequence>
<proteinExistence type="inferred from homology"/>
<dbReference type="Proteomes" id="UP000310263">
    <property type="component" value="Unassembled WGS sequence"/>
</dbReference>
<evidence type="ECO:0000256" key="6">
    <source>
        <dbReference type="SAM" id="MobiDB-lite"/>
    </source>
</evidence>
<dbReference type="Gene3D" id="3.40.640.10">
    <property type="entry name" value="Type I PLP-dependent aspartate aminotransferase-like (Major domain)"/>
    <property type="match status" value="1"/>
</dbReference>
<dbReference type="EMBL" id="SRYE01000003">
    <property type="protein sequence ID" value="TGY62188.1"/>
    <property type="molecule type" value="Genomic_DNA"/>
</dbReference>
<protein>
    <submittedName>
        <fullName evidence="8">Aminotransferase class I/II-fold pyridoxal phosphate-dependent enzyme</fullName>
    </submittedName>
</protein>
<dbReference type="GO" id="GO:0030170">
    <property type="term" value="F:pyridoxal phosphate binding"/>
    <property type="evidence" value="ECO:0007669"/>
    <property type="project" value="InterPro"/>
</dbReference>
<evidence type="ECO:0000256" key="5">
    <source>
        <dbReference type="ARBA" id="ARBA00022898"/>
    </source>
</evidence>
<dbReference type="Pfam" id="PF00155">
    <property type="entry name" value="Aminotran_1_2"/>
    <property type="match status" value="1"/>
</dbReference>
<organism evidence="8 9">
    <name type="scientific">Muricaecibacterium torontonense</name>
    <dbReference type="NCBI Taxonomy" id="3032871"/>
    <lineage>
        <taxon>Bacteria</taxon>
        <taxon>Bacillati</taxon>
        <taxon>Actinomycetota</taxon>
        <taxon>Coriobacteriia</taxon>
        <taxon>Coriobacteriales</taxon>
        <taxon>Atopobiaceae</taxon>
        <taxon>Muricaecibacterium</taxon>
    </lineage>
</organism>
<dbReference type="InterPro" id="IPR004839">
    <property type="entry name" value="Aminotransferase_I/II_large"/>
</dbReference>
<accession>A0A4S2F012</accession>
<reference evidence="8 9" key="1">
    <citation type="submission" date="2019-04" db="EMBL/GenBank/DDBJ databases">
        <title>Microbes associate with the intestines of laboratory mice.</title>
        <authorList>
            <person name="Navarre W."/>
            <person name="Wong E."/>
            <person name="Huang K."/>
            <person name="Tropini C."/>
            <person name="Ng K."/>
            <person name="Yu B."/>
        </authorList>
    </citation>
    <scope>NUCLEOTIDE SEQUENCE [LARGE SCALE GENOMIC DNA]</scope>
    <source>
        <strain evidence="8 9">NM07_P-09</strain>
    </source>
</reference>
<keyword evidence="3 8" id="KW-0032">Aminotransferase</keyword>
<dbReference type="InterPro" id="IPR015424">
    <property type="entry name" value="PyrdxlP-dep_Trfase"/>
</dbReference>
<dbReference type="OrthoDB" id="9763453at2"/>
<evidence type="ECO:0000256" key="2">
    <source>
        <dbReference type="ARBA" id="ARBA00007441"/>
    </source>
</evidence>
<keyword evidence="5" id="KW-0663">Pyridoxal phosphate</keyword>
<comment type="similarity">
    <text evidence="2">Belongs to the class-I pyridoxal-phosphate-dependent aminotransferase family.</text>
</comment>
<dbReference type="AlphaFoldDB" id="A0A4S2F012"/>
<evidence type="ECO:0000256" key="4">
    <source>
        <dbReference type="ARBA" id="ARBA00022679"/>
    </source>
</evidence>
<comment type="caution">
    <text evidence="8">The sequence shown here is derived from an EMBL/GenBank/DDBJ whole genome shotgun (WGS) entry which is preliminary data.</text>
</comment>
<evidence type="ECO:0000256" key="3">
    <source>
        <dbReference type="ARBA" id="ARBA00022576"/>
    </source>
</evidence>
<dbReference type="SUPFAM" id="SSF53383">
    <property type="entry name" value="PLP-dependent transferases"/>
    <property type="match status" value="1"/>
</dbReference>
<evidence type="ECO:0000259" key="7">
    <source>
        <dbReference type="Pfam" id="PF00155"/>
    </source>
</evidence>
<dbReference type="PANTHER" id="PTHR46383">
    <property type="entry name" value="ASPARTATE AMINOTRANSFERASE"/>
    <property type="match status" value="1"/>
</dbReference>
<evidence type="ECO:0000313" key="9">
    <source>
        <dbReference type="Proteomes" id="UP000310263"/>
    </source>
</evidence>
<dbReference type="PANTHER" id="PTHR46383:SF2">
    <property type="entry name" value="AMINOTRANSFERASE"/>
    <property type="match status" value="1"/>
</dbReference>
<gene>
    <name evidence="8" type="ORF">E5334_05870</name>
</gene>
<dbReference type="GO" id="GO:0008483">
    <property type="term" value="F:transaminase activity"/>
    <property type="evidence" value="ECO:0007669"/>
    <property type="project" value="UniProtKB-KW"/>
</dbReference>
<dbReference type="InterPro" id="IPR015421">
    <property type="entry name" value="PyrdxlP-dep_Trfase_major"/>
</dbReference>
<comment type="cofactor">
    <cofactor evidence="1">
        <name>pyridoxal 5'-phosphate</name>
        <dbReference type="ChEBI" id="CHEBI:597326"/>
    </cofactor>
</comment>
<feature type="region of interest" description="Disordered" evidence="6">
    <location>
        <begin position="1"/>
        <end position="24"/>
    </location>
</feature>
<dbReference type="CDD" id="cd00609">
    <property type="entry name" value="AAT_like"/>
    <property type="match status" value="1"/>
</dbReference>
<keyword evidence="4" id="KW-0808">Transferase</keyword>
<dbReference type="GO" id="GO:0006520">
    <property type="term" value="P:amino acid metabolic process"/>
    <property type="evidence" value="ECO:0007669"/>
    <property type="project" value="InterPro"/>
</dbReference>
<evidence type="ECO:0000313" key="8">
    <source>
        <dbReference type="EMBL" id="TGY62188.1"/>
    </source>
</evidence>
<dbReference type="InterPro" id="IPR050596">
    <property type="entry name" value="AspAT/PAT-like"/>
</dbReference>
<keyword evidence="9" id="KW-1185">Reference proteome</keyword>
<feature type="domain" description="Aminotransferase class I/classII large" evidence="7">
    <location>
        <begin position="76"/>
        <end position="422"/>
    </location>
</feature>
<dbReference type="FunFam" id="3.40.640.10:FF:000033">
    <property type="entry name" value="Aspartate aminotransferase"/>
    <property type="match status" value="1"/>
</dbReference>
<dbReference type="Gene3D" id="3.90.1150.10">
    <property type="entry name" value="Aspartate Aminotransferase, domain 1"/>
    <property type="match status" value="1"/>
</dbReference>